<feature type="domain" description="Glycosyltransferase 2-like" evidence="1">
    <location>
        <begin position="12"/>
        <end position="165"/>
    </location>
</feature>
<name>D9PFC9_9ZZZZ</name>
<comment type="caution">
    <text evidence="2">The sequence shown here is derived from an EMBL/GenBank/DDBJ whole genome shotgun (WGS) entry which is preliminary data.</text>
</comment>
<dbReference type="AlphaFoldDB" id="D9PFC9"/>
<reference evidence="2" key="2">
    <citation type="journal article" date="2011" name="Microb. Ecol.">
        <title>Taxonomic and Functional Metagenomic Profiling of the Microbial Community in the Anoxic Sediment of a Sub-saline Shallow Lake (Laguna de Carrizo, Central Spain).</title>
        <authorList>
            <person name="Ferrer M."/>
            <person name="Guazzaroni M.E."/>
            <person name="Richter M."/>
            <person name="Garcia-Salamanca A."/>
            <person name="Yarza P."/>
            <person name="Suarez-Suarez A."/>
            <person name="Solano J."/>
            <person name="Alcaide M."/>
            <person name="van Dillewijn P."/>
            <person name="Molina-Henares M.A."/>
            <person name="Lopez-Cortes N."/>
            <person name="Al-Ramahi Y."/>
            <person name="Guerrero C."/>
            <person name="Acosta A."/>
            <person name="de Eugenio L.I."/>
            <person name="Martinez V."/>
            <person name="Marques S."/>
            <person name="Rojo F."/>
            <person name="Santero E."/>
            <person name="Genilloud O."/>
            <person name="Perez-Perez J."/>
            <person name="Rossello-Mora R."/>
            <person name="Ramos J.L."/>
        </authorList>
    </citation>
    <scope>NUCLEOTIDE SEQUENCE</scope>
</reference>
<feature type="non-terminal residue" evidence="2">
    <location>
        <position position="170"/>
    </location>
</feature>
<accession>D9PFC9</accession>
<protein>
    <recommendedName>
        <fullName evidence="1">Glycosyltransferase 2-like domain-containing protein</fullName>
    </recommendedName>
</protein>
<gene>
    <name evidence="2" type="ORF">LDC_0208</name>
</gene>
<dbReference type="InterPro" id="IPR001173">
    <property type="entry name" value="Glyco_trans_2-like"/>
</dbReference>
<evidence type="ECO:0000313" key="2">
    <source>
        <dbReference type="EMBL" id="EFK97736.1"/>
    </source>
</evidence>
<dbReference type="InterPro" id="IPR029044">
    <property type="entry name" value="Nucleotide-diphossugar_trans"/>
</dbReference>
<dbReference type="Pfam" id="PF00535">
    <property type="entry name" value="Glycos_transf_2"/>
    <property type="match status" value="1"/>
</dbReference>
<dbReference type="SUPFAM" id="SSF53448">
    <property type="entry name" value="Nucleotide-diphospho-sugar transferases"/>
    <property type="match status" value="1"/>
</dbReference>
<proteinExistence type="predicted"/>
<dbReference type="PANTHER" id="PTHR43685:SF11">
    <property type="entry name" value="GLYCOSYLTRANSFERASE TAGX-RELATED"/>
    <property type="match status" value="1"/>
</dbReference>
<reference evidence="2" key="1">
    <citation type="submission" date="2010-07" db="EMBL/GenBank/DDBJ databases">
        <authorList>
            <consortium name="CONSOLIDER consortium CSD2007-00005"/>
            <person name="Guazzaroni M.-E."/>
            <person name="Richter M."/>
            <person name="Garcia-Salamanca A."/>
            <person name="Yarza P."/>
            <person name="Ferrer M."/>
        </authorList>
    </citation>
    <scope>NUCLEOTIDE SEQUENCE</scope>
</reference>
<dbReference type="InterPro" id="IPR050834">
    <property type="entry name" value="Glycosyltransf_2"/>
</dbReference>
<dbReference type="PANTHER" id="PTHR43685">
    <property type="entry name" value="GLYCOSYLTRANSFERASE"/>
    <property type="match status" value="1"/>
</dbReference>
<dbReference type="Gene3D" id="3.90.550.10">
    <property type="entry name" value="Spore Coat Polysaccharide Biosynthesis Protein SpsA, Chain A"/>
    <property type="match status" value="1"/>
</dbReference>
<organism evidence="2">
    <name type="scientific">sediment metagenome</name>
    <dbReference type="NCBI Taxonomy" id="749907"/>
    <lineage>
        <taxon>unclassified sequences</taxon>
        <taxon>metagenomes</taxon>
        <taxon>ecological metagenomes</taxon>
    </lineage>
</organism>
<sequence length="170" mass="19409">MILGNLDLLVAIVIPVFNGARYIREAIDSVLNQDYPNIELIVLDDGSRDGTRDILKEYKSKFYWESHQNMGQARTLNKGWQMVKGDVLGYLSADDSLLPGAVGKSIECLLRRKEVVLTYCDYYLINSESQVLRRVYAREVDYDDMVRKAICSPGPGTFFRRTAFEKAGLW</sequence>
<dbReference type="EMBL" id="ADZX01000048">
    <property type="protein sequence ID" value="EFK97736.1"/>
    <property type="molecule type" value="Genomic_DNA"/>
</dbReference>
<evidence type="ECO:0000259" key="1">
    <source>
        <dbReference type="Pfam" id="PF00535"/>
    </source>
</evidence>